<keyword evidence="2" id="KW-1185">Reference proteome</keyword>
<evidence type="ECO:0000313" key="1">
    <source>
        <dbReference type="EMBL" id="GBP45654.1"/>
    </source>
</evidence>
<dbReference type="AlphaFoldDB" id="A0A4C1W665"/>
<name>A0A4C1W665_EUMVA</name>
<accession>A0A4C1W665</accession>
<comment type="caution">
    <text evidence="1">The sequence shown here is derived from an EMBL/GenBank/DDBJ whole genome shotgun (WGS) entry which is preliminary data.</text>
</comment>
<sequence length="136" mass="15182">MFLETSILLVFGDKGKVGKGRSRKSYADHIGEHPVSLGERTVQSWLRLYSARMYRRPRKAEVPDCRVDFVVGNTCSKNPGPSTATRGDKPEGLPLNERTIYIRPAGTLRTGRDLVRRANSSARLAGKLYFPFVSSI</sequence>
<evidence type="ECO:0000313" key="2">
    <source>
        <dbReference type="Proteomes" id="UP000299102"/>
    </source>
</evidence>
<protein>
    <submittedName>
        <fullName evidence="1">Uncharacterized protein</fullName>
    </submittedName>
</protein>
<dbReference type="EMBL" id="BGZK01000469">
    <property type="protein sequence ID" value="GBP45654.1"/>
    <property type="molecule type" value="Genomic_DNA"/>
</dbReference>
<gene>
    <name evidence="1" type="ORF">EVAR_35921_1</name>
</gene>
<proteinExistence type="predicted"/>
<organism evidence="1 2">
    <name type="scientific">Eumeta variegata</name>
    <name type="common">Bagworm moth</name>
    <name type="synonym">Eumeta japonica</name>
    <dbReference type="NCBI Taxonomy" id="151549"/>
    <lineage>
        <taxon>Eukaryota</taxon>
        <taxon>Metazoa</taxon>
        <taxon>Ecdysozoa</taxon>
        <taxon>Arthropoda</taxon>
        <taxon>Hexapoda</taxon>
        <taxon>Insecta</taxon>
        <taxon>Pterygota</taxon>
        <taxon>Neoptera</taxon>
        <taxon>Endopterygota</taxon>
        <taxon>Lepidoptera</taxon>
        <taxon>Glossata</taxon>
        <taxon>Ditrysia</taxon>
        <taxon>Tineoidea</taxon>
        <taxon>Psychidae</taxon>
        <taxon>Oiketicinae</taxon>
        <taxon>Eumeta</taxon>
    </lineage>
</organism>
<reference evidence="1 2" key="1">
    <citation type="journal article" date="2019" name="Commun. Biol.">
        <title>The bagworm genome reveals a unique fibroin gene that provides high tensile strength.</title>
        <authorList>
            <person name="Kono N."/>
            <person name="Nakamura H."/>
            <person name="Ohtoshi R."/>
            <person name="Tomita M."/>
            <person name="Numata K."/>
            <person name="Arakawa K."/>
        </authorList>
    </citation>
    <scope>NUCLEOTIDE SEQUENCE [LARGE SCALE GENOMIC DNA]</scope>
</reference>
<dbReference type="Proteomes" id="UP000299102">
    <property type="component" value="Unassembled WGS sequence"/>
</dbReference>